<sequence>KLDGEDARVADYFDVIAGPSRGLKRIGRCSMPNEEGRFLVLFLGTGSTQVRKYDAKKASKWSILRWLKNRITNPLLDLVSRTIQDINKNYDSIIVGALHSSGNFLRIQDENLVGVTKKNLKNLVKVGEELLKKPISRFDFRTGEYGPSSDQGTNEEALIRLAAILSKEKRLRTSGFR</sequence>
<proteinExistence type="predicted"/>
<name>A0A022Q2J3_ERYGU</name>
<dbReference type="PANTHER" id="PTHR32176:SF109">
    <property type="entry name" value="PATATIN-LIKE PROTEIN 2"/>
    <property type="match status" value="1"/>
</dbReference>
<organism evidence="1 2">
    <name type="scientific">Erythranthe guttata</name>
    <name type="common">Yellow monkey flower</name>
    <name type="synonym">Mimulus guttatus</name>
    <dbReference type="NCBI Taxonomy" id="4155"/>
    <lineage>
        <taxon>Eukaryota</taxon>
        <taxon>Viridiplantae</taxon>
        <taxon>Streptophyta</taxon>
        <taxon>Embryophyta</taxon>
        <taxon>Tracheophyta</taxon>
        <taxon>Spermatophyta</taxon>
        <taxon>Magnoliopsida</taxon>
        <taxon>eudicotyledons</taxon>
        <taxon>Gunneridae</taxon>
        <taxon>Pentapetalae</taxon>
        <taxon>asterids</taxon>
        <taxon>lamiids</taxon>
        <taxon>Lamiales</taxon>
        <taxon>Phrymaceae</taxon>
        <taxon>Erythranthe</taxon>
    </lineage>
</organism>
<evidence type="ECO:0000313" key="1">
    <source>
        <dbReference type="EMBL" id="EYU22862.1"/>
    </source>
</evidence>
<dbReference type="AlphaFoldDB" id="A0A022Q2J3"/>
<dbReference type="Gene3D" id="3.40.1090.10">
    <property type="entry name" value="Cytosolic phospholipase A2 catalytic domain"/>
    <property type="match status" value="1"/>
</dbReference>
<accession>A0A022Q2J3</accession>
<reference evidence="1 2" key="1">
    <citation type="journal article" date="2013" name="Proc. Natl. Acad. Sci. U.S.A.">
        <title>Fine-scale variation in meiotic recombination in Mimulus inferred from population shotgun sequencing.</title>
        <authorList>
            <person name="Hellsten U."/>
            <person name="Wright K.M."/>
            <person name="Jenkins J."/>
            <person name="Shu S."/>
            <person name="Yuan Y."/>
            <person name="Wessler S.R."/>
            <person name="Schmutz J."/>
            <person name="Willis J.H."/>
            <person name="Rokhsar D.S."/>
        </authorList>
    </citation>
    <scope>NUCLEOTIDE SEQUENCE [LARGE SCALE GENOMIC DNA]</scope>
    <source>
        <strain evidence="2">cv. DUN x IM62</strain>
    </source>
</reference>
<keyword evidence="2" id="KW-1185">Reference proteome</keyword>
<protein>
    <submittedName>
        <fullName evidence="1">Uncharacterized protein</fullName>
    </submittedName>
</protein>
<dbReference type="Proteomes" id="UP000030748">
    <property type="component" value="Unassembled WGS sequence"/>
</dbReference>
<dbReference type="PANTHER" id="PTHR32176">
    <property type="entry name" value="XYLOSE ISOMERASE"/>
    <property type="match status" value="1"/>
</dbReference>
<dbReference type="EMBL" id="KI632191">
    <property type="protein sequence ID" value="EYU22862.1"/>
    <property type="molecule type" value="Genomic_DNA"/>
</dbReference>
<feature type="non-terminal residue" evidence="1">
    <location>
        <position position="1"/>
    </location>
</feature>
<dbReference type="eggNOG" id="KOG0513">
    <property type="taxonomic scope" value="Eukaryota"/>
</dbReference>
<evidence type="ECO:0000313" key="2">
    <source>
        <dbReference type="Proteomes" id="UP000030748"/>
    </source>
</evidence>
<dbReference type="STRING" id="4155.A0A022Q2J3"/>
<gene>
    <name evidence="1" type="ORF">MIMGU_mgv1a019654mg</name>
</gene>